<dbReference type="Pfam" id="PF06108">
    <property type="entry name" value="DUF952"/>
    <property type="match status" value="1"/>
</dbReference>
<dbReference type="OrthoDB" id="3335358at2759"/>
<dbReference type="PANTHER" id="PTHR34129">
    <property type="entry name" value="BLR1139 PROTEIN"/>
    <property type="match status" value="1"/>
</dbReference>
<dbReference type="SUPFAM" id="SSF56399">
    <property type="entry name" value="ADP-ribosylation"/>
    <property type="match status" value="1"/>
</dbReference>
<accession>A0A2X0MB98</accession>
<dbReference type="EMBL" id="FMWP01000013">
    <property type="protein sequence ID" value="SCZ89084.1"/>
    <property type="molecule type" value="Genomic_DNA"/>
</dbReference>
<protein>
    <submittedName>
        <fullName evidence="1">BZ3500_MvSof-1268-A1-R1_Chr1-1g00943 protein</fullName>
    </submittedName>
</protein>
<organism evidence="1 2">
    <name type="scientific">Microbotryum saponariae</name>
    <dbReference type="NCBI Taxonomy" id="289078"/>
    <lineage>
        <taxon>Eukaryota</taxon>
        <taxon>Fungi</taxon>
        <taxon>Dikarya</taxon>
        <taxon>Basidiomycota</taxon>
        <taxon>Pucciniomycotina</taxon>
        <taxon>Microbotryomycetes</taxon>
        <taxon>Microbotryales</taxon>
        <taxon>Microbotryaceae</taxon>
        <taxon>Microbotryum</taxon>
    </lineage>
</organism>
<sequence>MLKNLMGLFSKASSSASAGASSSAPPTYVYKLVTHPTVNQRYAFPIPIPASHEFAISELDAKASGDGFIHLSTANQVQGTLERFFPQDQIVTLLKVDFGRLAGFKVVKWEKSSNGQEYPHLYAVNLEGEYIDSFRELARGDEGRQPWAEVIEKARREGWLQH</sequence>
<proteinExistence type="predicted"/>
<dbReference type="Gene3D" id="3.20.170.20">
    <property type="entry name" value="Protein of unknown function DUF952"/>
    <property type="match status" value="1"/>
</dbReference>
<evidence type="ECO:0000313" key="1">
    <source>
        <dbReference type="EMBL" id="SCZ89084.1"/>
    </source>
</evidence>
<dbReference type="AlphaFoldDB" id="A0A2X0MB98"/>
<dbReference type="PANTHER" id="PTHR34129:SF1">
    <property type="entry name" value="DUF952 DOMAIN-CONTAINING PROTEIN"/>
    <property type="match status" value="1"/>
</dbReference>
<dbReference type="STRING" id="289078.A0A2X0MB98"/>
<reference evidence="2" key="1">
    <citation type="submission" date="2016-10" db="EMBL/GenBank/DDBJ databases">
        <authorList>
            <person name="Jeantristanb JTB J.-T."/>
            <person name="Ricardo R."/>
        </authorList>
    </citation>
    <scope>NUCLEOTIDE SEQUENCE [LARGE SCALE GENOMIC DNA]</scope>
</reference>
<name>A0A2X0MB98_9BASI</name>
<dbReference type="InterPro" id="IPR009297">
    <property type="entry name" value="DUF952"/>
</dbReference>
<gene>
    <name evidence="1" type="ORF">BZ3500_MVSOF-1268-A1-R1_CHR1-1G00943</name>
</gene>
<keyword evidence="2" id="KW-1185">Reference proteome</keyword>
<dbReference type="Proteomes" id="UP000249723">
    <property type="component" value="Unassembled WGS sequence"/>
</dbReference>
<evidence type="ECO:0000313" key="2">
    <source>
        <dbReference type="Proteomes" id="UP000249723"/>
    </source>
</evidence>